<name>A0A7M4EAN4_CROPO</name>
<reference evidence="1" key="2">
    <citation type="submission" date="2025-09" db="UniProtKB">
        <authorList>
            <consortium name="Ensembl"/>
        </authorList>
    </citation>
    <scope>IDENTIFICATION</scope>
</reference>
<evidence type="ECO:0000313" key="2">
    <source>
        <dbReference type="Proteomes" id="UP000594220"/>
    </source>
</evidence>
<accession>A0A7M4EAN4</accession>
<keyword evidence="2" id="KW-1185">Reference proteome</keyword>
<protein>
    <recommendedName>
        <fullName evidence="3">Dynein light chain</fullName>
    </recommendedName>
</protein>
<evidence type="ECO:0000313" key="1">
    <source>
        <dbReference type="Ensembl" id="ENSCPRP00005006899.1"/>
    </source>
</evidence>
<dbReference type="AlphaFoldDB" id="A0A7M4EAN4"/>
<dbReference type="GeneTree" id="ENSGT00390000001618"/>
<dbReference type="Ensembl" id="ENSCPRT00005008083.1">
    <property type="protein sequence ID" value="ENSCPRP00005006899.1"/>
    <property type="gene ID" value="ENSCPRG00005004912.1"/>
</dbReference>
<sequence length="102" mass="11407">IPCLTRFEEENSNLAQVEVDEMFSFMSHIAAKVSSHNTVPSGVVFLVKLLKKNCNVFLNVVFLQGLRGALHRVLLHLLGHVRILDHSLSITHGYLGTRGERS</sequence>
<dbReference type="OMA" id="GFMCHVT"/>
<organism evidence="1 2">
    <name type="scientific">Crocodylus porosus</name>
    <name type="common">Saltwater crocodile</name>
    <name type="synonym">Estuarine crocodile</name>
    <dbReference type="NCBI Taxonomy" id="8502"/>
    <lineage>
        <taxon>Eukaryota</taxon>
        <taxon>Metazoa</taxon>
        <taxon>Chordata</taxon>
        <taxon>Craniata</taxon>
        <taxon>Vertebrata</taxon>
        <taxon>Euteleostomi</taxon>
        <taxon>Archelosauria</taxon>
        <taxon>Archosauria</taxon>
        <taxon>Crocodylia</taxon>
        <taxon>Longirostres</taxon>
        <taxon>Crocodylidae</taxon>
        <taxon>Crocodylus</taxon>
    </lineage>
</organism>
<dbReference type="PANTHER" id="PTHR48424:SF3">
    <property type="entry name" value="DYNEIN LIGHT CHAIN-RELATED"/>
    <property type="match status" value="1"/>
</dbReference>
<dbReference type="PANTHER" id="PTHR48424">
    <property type="entry name" value="DYNEIN LIGHT CHAIN-RELATED"/>
    <property type="match status" value="1"/>
</dbReference>
<proteinExistence type="predicted"/>
<dbReference type="Proteomes" id="UP000594220">
    <property type="component" value="Unplaced"/>
</dbReference>
<reference evidence="1" key="1">
    <citation type="submission" date="2025-08" db="UniProtKB">
        <authorList>
            <consortium name="Ensembl"/>
        </authorList>
    </citation>
    <scope>IDENTIFICATION</scope>
</reference>
<evidence type="ECO:0008006" key="3">
    <source>
        <dbReference type="Google" id="ProtNLM"/>
    </source>
</evidence>